<evidence type="ECO:0008006" key="3">
    <source>
        <dbReference type="Google" id="ProtNLM"/>
    </source>
</evidence>
<gene>
    <name evidence="1" type="ORF">ABVT11_06970</name>
</gene>
<name>A0ABV2CNS9_9RHOO</name>
<reference evidence="1 2" key="1">
    <citation type="submission" date="2024-07" db="EMBL/GenBank/DDBJ databases">
        <title>Uliginosibacterium paludis KCTC:42655.</title>
        <authorList>
            <person name="Kim M.K."/>
        </authorList>
    </citation>
    <scope>NUCLEOTIDE SEQUENCE [LARGE SCALE GENOMIC DNA]</scope>
    <source>
        <strain evidence="1 2">KCTC 42655</strain>
    </source>
</reference>
<evidence type="ECO:0000313" key="2">
    <source>
        <dbReference type="Proteomes" id="UP001548590"/>
    </source>
</evidence>
<accession>A0ABV2CNS9</accession>
<evidence type="ECO:0000313" key="1">
    <source>
        <dbReference type="EMBL" id="MET1489564.1"/>
    </source>
</evidence>
<sequence length="143" mass="15792">MSRTAHGRFNICWCDQACLVVLEDSFNREGVEAMLEGIRAAWQAAGSPTGWAHVMDLHHWEGGTPDGFAASHDLLRWVTAHGAQAIVRIHLDSFLARMTEGRGVFDDIDVPVITVATREEACEWLQARGIRCDGCALRFAGSR</sequence>
<keyword evidence="2" id="KW-1185">Reference proteome</keyword>
<protein>
    <recommendedName>
        <fullName evidence="3">STAS/SEC14 domain-containing protein</fullName>
    </recommendedName>
</protein>
<comment type="caution">
    <text evidence="1">The sequence shown here is derived from an EMBL/GenBank/DDBJ whole genome shotgun (WGS) entry which is preliminary data.</text>
</comment>
<dbReference type="Proteomes" id="UP001548590">
    <property type="component" value="Unassembled WGS sequence"/>
</dbReference>
<dbReference type="EMBL" id="JBEWLZ010000003">
    <property type="protein sequence ID" value="MET1489564.1"/>
    <property type="molecule type" value="Genomic_DNA"/>
</dbReference>
<proteinExistence type="predicted"/>
<organism evidence="1 2">
    <name type="scientific">Uliginosibacterium paludis</name>
    <dbReference type="NCBI Taxonomy" id="1615952"/>
    <lineage>
        <taxon>Bacteria</taxon>
        <taxon>Pseudomonadati</taxon>
        <taxon>Pseudomonadota</taxon>
        <taxon>Betaproteobacteria</taxon>
        <taxon>Rhodocyclales</taxon>
        <taxon>Zoogloeaceae</taxon>
        <taxon>Uliginosibacterium</taxon>
    </lineage>
</organism>
<dbReference type="RefSeq" id="WP_345925253.1">
    <property type="nucleotide sequence ID" value="NZ_JBDIVF010000002.1"/>
</dbReference>